<reference evidence="1 2" key="1">
    <citation type="submission" date="2015-01" db="EMBL/GenBank/DDBJ databases">
        <title>Lifestyle Evolution in Cyanobacterial Symbionts of Sponges.</title>
        <authorList>
            <person name="Burgsdorf I."/>
            <person name="Slaby B.M."/>
            <person name="Handley K.M."/>
            <person name="Haber M."/>
            <person name="Blom J."/>
            <person name="Marshall C.W."/>
            <person name="Gilbert J.A."/>
            <person name="Hentschel U."/>
            <person name="Steindler L."/>
        </authorList>
    </citation>
    <scope>NUCLEOTIDE SEQUENCE [LARGE SCALE GENOMIC DNA]</scope>
    <source>
        <strain evidence="1">SP3</strain>
    </source>
</reference>
<sequence>MQKRPVMAVGPLTVAEVRTLLQQRWGASYDVHLIQRHQRIYLQIMWGYLEQLSFPLDEPTYLDRLADVVDAINQLGEGDVVRTWLRTTTDRPRLGKALSLPLRSAG</sequence>
<dbReference type="PANTHER" id="PTHR35126">
    <property type="entry name" value="SLR0598 PROTEIN"/>
    <property type="match status" value="1"/>
</dbReference>
<proteinExistence type="predicted"/>
<comment type="caution">
    <text evidence="1">The sequence shown here is derived from an EMBL/GenBank/DDBJ whole genome shotgun (WGS) entry which is preliminary data.</text>
</comment>
<accession>A0A0G2J5M8</accession>
<dbReference type="InterPro" id="IPR021420">
    <property type="entry name" value="DUF3067"/>
</dbReference>
<evidence type="ECO:0000313" key="2">
    <source>
        <dbReference type="Proteomes" id="UP000035067"/>
    </source>
</evidence>
<dbReference type="Gene3D" id="3.30.428.40">
    <property type="entry name" value="Protein of unknown function DUF3067"/>
    <property type="match status" value="1"/>
</dbReference>
<dbReference type="PANTHER" id="PTHR35126:SF1">
    <property type="entry name" value="DUF3067 DOMAIN-CONTAINING PROTEIN"/>
    <property type="match status" value="1"/>
</dbReference>
<evidence type="ECO:0000313" key="1">
    <source>
        <dbReference type="EMBL" id="KKZ13269.1"/>
    </source>
</evidence>
<name>A0A0G2J5M8_9SYNE</name>
<dbReference type="EMBL" id="JXQG01000003">
    <property type="protein sequence ID" value="KKZ13269.1"/>
    <property type="molecule type" value="Genomic_DNA"/>
</dbReference>
<protein>
    <recommendedName>
        <fullName evidence="3">DUF3067 domain-containing protein</fullName>
    </recommendedName>
</protein>
<dbReference type="Proteomes" id="UP000035067">
    <property type="component" value="Unassembled WGS sequence"/>
</dbReference>
<dbReference type="PATRIC" id="fig|1604020.3.peg.1104"/>
<organism evidence="1 2">
    <name type="scientific">Candidatus Synechococcus spongiarum SP3</name>
    <dbReference type="NCBI Taxonomy" id="1604020"/>
    <lineage>
        <taxon>Bacteria</taxon>
        <taxon>Bacillati</taxon>
        <taxon>Cyanobacteriota</taxon>
        <taxon>Cyanophyceae</taxon>
        <taxon>Synechococcales</taxon>
        <taxon>Synechococcaceae</taxon>
        <taxon>Synechococcus</taxon>
    </lineage>
</organism>
<dbReference type="Pfam" id="PF11267">
    <property type="entry name" value="DUF3067"/>
    <property type="match status" value="1"/>
</dbReference>
<dbReference type="AlphaFoldDB" id="A0A0G2J5M8"/>
<evidence type="ECO:0008006" key="3">
    <source>
        <dbReference type="Google" id="ProtNLM"/>
    </source>
</evidence>
<gene>
    <name evidence="1" type="ORF">TE42_01270</name>
</gene>